<name>A0ABX9TUJ9_9GAMM</name>
<evidence type="ECO:0000313" key="1">
    <source>
        <dbReference type="EMBL" id="RLL20992.1"/>
    </source>
</evidence>
<keyword evidence="2" id="KW-1185">Reference proteome</keyword>
<dbReference type="PANTHER" id="PTHR35802:SF1">
    <property type="entry name" value="PROTEASE SYNTHASE AND SPORULATION PROTEIN PAI 2"/>
    <property type="match status" value="1"/>
</dbReference>
<dbReference type="Proteomes" id="UP000280271">
    <property type="component" value="Unassembled WGS sequence"/>
</dbReference>
<organism evidence="1 2">
    <name type="scientific">Acinetobacter chengduensis</name>
    <dbReference type="NCBI Taxonomy" id="2420890"/>
    <lineage>
        <taxon>Bacteria</taxon>
        <taxon>Pseudomonadati</taxon>
        <taxon>Pseudomonadota</taxon>
        <taxon>Gammaproteobacteria</taxon>
        <taxon>Moraxellales</taxon>
        <taxon>Moraxellaceae</taxon>
        <taxon>Acinetobacter</taxon>
    </lineage>
</organism>
<comment type="caution">
    <text evidence="1">The sequence shown here is derived from an EMBL/GenBank/DDBJ whole genome shotgun (WGS) entry which is preliminary data.</text>
</comment>
<proteinExistence type="predicted"/>
<dbReference type="PANTHER" id="PTHR35802">
    <property type="entry name" value="PROTEASE SYNTHASE AND SPORULATION PROTEIN PAI 2"/>
    <property type="match status" value="1"/>
</dbReference>
<sequence>MYLPTHFQQENLAELFDCIEANPLASVMVVQDGEIEANHIPLALDRTAGKNGILRGHIAKANPLFRLLDNEQSVYVIFHADQAYISPNWYEGKQEHHRVVPTWNYRVVHVKAKIRKVVDEKYLRGILARLTRQHEASQAVPWKMGDAPEDFIQEQLGKIVAIEIEIDSIIGKFKVSQNRSAVDAENVAKALESSHLDMAHSIRHYYPNHEL</sequence>
<protein>
    <submittedName>
        <fullName evidence="1">FMN-binding negative transcriptional regulator</fullName>
    </submittedName>
</protein>
<gene>
    <name evidence="1" type="ORF">D9K81_10965</name>
</gene>
<dbReference type="RefSeq" id="WP_120375360.1">
    <property type="nucleotide sequence ID" value="NZ_RCHC01000011.1"/>
</dbReference>
<dbReference type="Gene3D" id="2.30.110.10">
    <property type="entry name" value="Electron Transport, Fmn-binding Protein, Chain A"/>
    <property type="match status" value="1"/>
</dbReference>
<dbReference type="InterPro" id="IPR012349">
    <property type="entry name" value="Split_barrel_FMN-bd"/>
</dbReference>
<dbReference type="Pfam" id="PF04299">
    <property type="entry name" value="FMN_bind_2"/>
    <property type="match status" value="1"/>
</dbReference>
<evidence type="ECO:0000313" key="2">
    <source>
        <dbReference type="Proteomes" id="UP000280271"/>
    </source>
</evidence>
<dbReference type="InterPro" id="IPR007396">
    <property type="entry name" value="TR_PAI2-type"/>
</dbReference>
<dbReference type="EMBL" id="RCHC01000011">
    <property type="protein sequence ID" value="RLL20992.1"/>
    <property type="molecule type" value="Genomic_DNA"/>
</dbReference>
<dbReference type="SUPFAM" id="SSF50475">
    <property type="entry name" value="FMN-binding split barrel"/>
    <property type="match status" value="1"/>
</dbReference>
<dbReference type="PIRSF" id="PIRSF010372">
    <property type="entry name" value="PaiB"/>
    <property type="match status" value="1"/>
</dbReference>
<reference evidence="1 2" key="1">
    <citation type="submission" date="2018-09" db="EMBL/GenBank/DDBJ databases">
        <title>The draft genome of Acinetobacter sp. strains.</title>
        <authorList>
            <person name="Qin J."/>
            <person name="Feng Y."/>
            <person name="Zong Z."/>
        </authorList>
    </citation>
    <scope>NUCLEOTIDE SEQUENCE [LARGE SCALE GENOMIC DNA]</scope>
    <source>
        <strain evidence="1 2">WCHAc060005</strain>
    </source>
</reference>
<accession>A0ABX9TUJ9</accession>